<dbReference type="SMART" id="SM00220">
    <property type="entry name" value="S_TKc"/>
    <property type="match status" value="1"/>
</dbReference>
<dbReference type="InterPro" id="IPR011009">
    <property type="entry name" value="Kinase-like_dom_sf"/>
</dbReference>
<dbReference type="PROSITE" id="PS50011">
    <property type="entry name" value="PROTEIN_KINASE_DOM"/>
    <property type="match status" value="1"/>
</dbReference>
<accession>A0AAD2A5W0</accession>
<proteinExistence type="predicted"/>
<dbReference type="Gene3D" id="3.40.50.620">
    <property type="entry name" value="HUPs"/>
    <property type="match status" value="1"/>
</dbReference>
<dbReference type="GO" id="GO:0004672">
    <property type="term" value="F:protein kinase activity"/>
    <property type="evidence" value="ECO:0007669"/>
    <property type="project" value="InterPro"/>
</dbReference>
<dbReference type="InterPro" id="IPR046958">
    <property type="entry name" value="RBK1/2/STUNTED"/>
</dbReference>
<dbReference type="Proteomes" id="UP000834106">
    <property type="component" value="Chromosome 18"/>
</dbReference>
<sequence>MIVEQLKKSRKRYVLVGIRFDGHSKELLDWALVKVAHPGDCVVAVHVCQNSDSLSKVKTSLEDYLEDYRWLCNQKQVTLSAEVFKGNSVGKVLAREAKKHAASIVIVGITKHGVIGGWTSIAKYCAKQLPSTTEVMAINNGKVVFTRSSNGQLEVSGRDPRPSLHLMGNVTFKDNQSELVESEPSEMGRLGDEDGGRSLRDEAFNPVKRWIRGSLSSISLKVEDFSQVRPGWPLLQKTFSSITQPAPEARQMSVVQWVMSLPNRSLLEASELKSNLNEMNDTLGIQNGISAENSGDYKLSVRREEANHLELIPIKKSSGCKWYSHELLKMSTSQFSSENLIGKGGCNRVYKGLLPEGKQVAVKTLISSKEARKNFAMEVDIMTTLKHKSITPLLGICVEDDHLISVYDFLSTGNLEENLQRNMRQNSMPWEVRFKIAVGIAKALKYLHDECPRPVIHRDIKSSNILLTDKLEPQLSDFGLAIWGPETESFLTVSDVVGTFGYLAPEYFMYGKVSDKIDVYAFGVVLLELLSGRKPIGFETLKGQESLVMWARPKLDNGDLKSILDPNLSDNIDEAQMRRMARAATLCLKQAARLRPRMCQILNILTGEEFVNEDVKSQFDNGYESEIADDNDDEVYPDSTVESHLSLAFLDINDSSTSFSSQEQRSPLCDEEYFKIRWSRS</sequence>
<feature type="compositionally biased region" description="Basic and acidic residues" evidence="1">
    <location>
        <begin position="189"/>
        <end position="198"/>
    </location>
</feature>
<dbReference type="SUPFAM" id="SSF52402">
    <property type="entry name" value="Adenine nucleotide alpha hydrolases-like"/>
    <property type="match status" value="1"/>
</dbReference>
<evidence type="ECO:0000313" key="3">
    <source>
        <dbReference type="EMBL" id="CAI9781996.1"/>
    </source>
</evidence>
<organism evidence="3 4">
    <name type="scientific">Fraxinus pennsylvanica</name>
    <dbReference type="NCBI Taxonomy" id="56036"/>
    <lineage>
        <taxon>Eukaryota</taxon>
        <taxon>Viridiplantae</taxon>
        <taxon>Streptophyta</taxon>
        <taxon>Embryophyta</taxon>
        <taxon>Tracheophyta</taxon>
        <taxon>Spermatophyta</taxon>
        <taxon>Magnoliopsida</taxon>
        <taxon>eudicotyledons</taxon>
        <taxon>Gunneridae</taxon>
        <taxon>Pentapetalae</taxon>
        <taxon>asterids</taxon>
        <taxon>lamiids</taxon>
        <taxon>Lamiales</taxon>
        <taxon>Oleaceae</taxon>
        <taxon>Oleeae</taxon>
        <taxon>Fraxinus</taxon>
    </lineage>
</organism>
<dbReference type="Pfam" id="PF00069">
    <property type="entry name" value="Pkinase"/>
    <property type="match status" value="1"/>
</dbReference>
<dbReference type="EMBL" id="OU503053">
    <property type="protein sequence ID" value="CAI9781996.1"/>
    <property type="molecule type" value="Genomic_DNA"/>
</dbReference>
<dbReference type="PANTHER" id="PTHR47987:SF11">
    <property type="entry name" value="RECEPTOR-LIKE CYTOSOLIC SERINE_THREONINE-PROTEIN KINASE RBK1 ISOFORM X1"/>
    <property type="match status" value="1"/>
</dbReference>
<dbReference type="Gene3D" id="1.10.510.10">
    <property type="entry name" value="Transferase(Phosphotransferase) domain 1"/>
    <property type="match status" value="1"/>
</dbReference>
<evidence type="ECO:0000256" key="1">
    <source>
        <dbReference type="SAM" id="MobiDB-lite"/>
    </source>
</evidence>
<name>A0AAD2A5W0_9LAMI</name>
<feature type="domain" description="Protein kinase" evidence="2">
    <location>
        <begin position="335"/>
        <end position="611"/>
    </location>
</feature>
<dbReference type="CDD" id="cd00293">
    <property type="entry name" value="USP-like"/>
    <property type="match status" value="1"/>
</dbReference>
<dbReference type="GO" id="GO:0005524">
    <property type="term" value="F:ATP binding"/>
    <property type="evidence" value="ECO:0007669"/>
    <property type="project" value="InterPro"/>
</dbReference>
<feature type="region of interest" description="Disordered" evidence="1">
    <location>
        <begin position="178"/>
        <end position="198"/>
    </location>
</feature>
<dbReference type="InterPro" id="IPR008271">
    <property type="entry name" value="Ser/Thr_kinase_AS"/>
</dbReference>
<dbReference type="SUPFAM" id="SSF56112">
    <property type="entry name" value="Protein kinase-like (PK-like)"/>
    <property type="match status" value="1"/>
</dbReference>
<dbReference type="FunFam" id="3.30.200.20:FF:000268">
    <property type="entry name" value="probable receptor-like serine/threonine-protein kinase At5g57670"/>
    <property type="match status" value="1"/>
</dbReference>
<dbReference type="PANTHER" id="PTHR47987">
    <property type="entry name" value="OS08G0249100 PROTEIN"/>
    <property type="match status" value="1"/>
</dbReference>
<dbReference type="AlphaFoldDB" id="A0AAD2A5W0"/>
<evidence type="ECO:0000259" key="2">
    <source>
        <dbReference type="PROSITE" id="PS50011"/>
    </source>
</evidence>
<dbReference type="FunFam" id="1.10.510.10:FF:000284">
    <property type="entry name" value="Putative receptor-like serine/threonine-protein kinase"/>
    <property type="match status" value="1"/>
</dbReference>
<gene>
    <name evidence="3" type="ORF">FPE_LOCUS29426</name>
</gene>
<dbReference type="Gene3D" id="3.30.200.20">
    <property type="entry name" value="Phosphorylase Kinase, domain 1"/>
    <property type="match status" value="1"/>
</dbReference>
<protein>
    <recommendedName>
        <fullName evidence="2">Protein kinase domain-containing protein</fullName>
    </recommendedName>
</protein>
<dbReference type="InterPro" id="IPR014729">
    <property type="entry name" value="Rossmann-like_a/b/a_fold"/>
</dbReference>
<dbReference type="InterPro" id="IPR006016">
    <property type="entry name" value="UspA"/>
</dbReference>
<dbReference type="InterPro" id="IPR000719">
    <property type="entry name" value="Prot_kinase_dom"/>
</dbReference>
<dbReference type="Pfam" id="PF00582">
    <property type="entry name" value="Usp"/>
    <property type="match status" value="1"/>
</dbReference>
<reference evidence="3" key="1">
    <citation type="submission" date="2023-05" db="EMBL/GenBank/DDBJ databases">
        <authorList>
            <person name="Huff M."/>
        </authorList>
    </citation>
    <scope>NUCLEOTIDE SEQUENCE</scope>
</reference>
<dbReference type="PROSITE" id="PS00108">
    <property type="entry name" value="PROTEIN_KINASE_ST"/>
    <property type="match status" value="1"/>
</dbReference>
<evidence type="ECO:0000313" key="4">
    <source>
        <dbReference type="Proteomes" id="UP000834106"/>
    </source>
</evidence>
<keyword evidence="4" id="KW-1185">Reference proteome</keyword>